<evidence type="ECO:0000256" key="4">
    <source>
        <dbReference type="ARBA" id="ARBA00022989"/>
    </source>
</evidence>
<feature type="transmembrane region" description="Helical" evidence="6">
    <location>
        <begin position="108"/>
        <end position="125"/>
    </location>
</feature>
<dbReference type="PANTHER" id="PTHR30178:SF3">
    <property type="entry name" value="SUCCINATE-ACETATE_PROTON SYMPORTER SATP"/>
    <property type="match status" value="1"/>
</dbReference>
<protein>
    <submittedName>
        <fullName evidence="7">Transcriptional regulator</fullName>
    </submittedName>
</protein>
<dbReference type="NCBIfam" id="NF038013">
    <property type="entry name" value="AceTr_1"/>
    <property type="match status" value="1"/>
</dbReference>
<reference evidence="7 8" key="1">
    <citation type="submission" date="2017-04" db="EMBL/GenBank/DDBJ databases">
        <title>Novel microbial lineages endemic to geothermal iron-oxide mats fill important gaps in the evolutionary history of Archaea.</title>
        <authorList>
            <person name="Jay Z.J."/>
            <person name="Beam J.P."/>
            <person name="Dlakic M."/>
            <person name="Rusch D.B."/>
            <person name="Kozubal M.A."/>
            <person name="Inskeep W.P."/>
        </authorList>
    </citation>
    <scope>NUCLEOTIDE SEQUENCE [LARGE SCALE GENOMIC DNA]</scope>
    <source>
        <strain evidence="7">BE_D</strain>
    </source>
</reference>
<comment type="subcellular location">
    <subcellularLocation>
        <location evidence="1">Membrane</location>
        <topology evidence="1">Multi-pass membrane protein</topology>
    </subcellularLocation>
</comment>
<dbReference type="PANTHER" id="PTHR30178">
    <property type="entry name" value="INNER MEMBRANE PROTEIN YAAH"/>
    <property type="match status" value="1"/>
</dbReference>
<feature type="transmembrane region" description="Helical" evidence="6">
    <location>
        <begin position="21"/>
        <end position="42"/>
    </location>
</feature>
<evidence type="ECO:0000256" key="6">
    <source>
        <dbReference type="SAM" id="Phobius"/>
    </source>
</evidence>
<dbReference type="Proteomes" id="UP000242015">
    <property type="component" value="Unassembled WGS sequence"/>
</dbReference>
<dbReference type="GO" id="GO:0071422">
    <property type="term" value="P:succinate transmembrane transport"/>
    <property type="evidence" value="ECO:0007669"/>
    <property type="project" value="TreeGrafter"/>
</dbReference>
<keyword evidence="4 6" id="KW-1133">Transmembrane helix</keyword>
<dbReference type="GO" id="GO:0005886">
    <property type="term" value="C:plasma membrane"/>
    <property type="evidence" value="ECO:0007669"/>
    <property type="project" value="TreeGrafter"/>
</dbReference>
<dbReference type="Pfam" id="PF01184">
    <property type="entry name" value="Gpr1_Fun34_YaaH"/>
    <property type="match status" value="1"/>
</dbReference>
<keyword evidence="3 6" id="KW-0812">Transmembrane</keyword>
<evidence type="ECO:0000256" key="3">
    <source>
        <dbReference type="ARBA" id="ARBA00022692"/>
    </source>
</evidence>
<evidence type="ECO:0000256" key="2">
    <source>
        <dbReference type="ARBA" id="ARBA00005587"/>
    </source>
</evidence>
<organism evidence="7 8">
    <name type="scientific">Candidatus Marsarchaeota G2 archaeon BE_D</name>
    <dbReference type="NCBI Taxonomy" id="1978158"/>
    <lineage>
        <taxon>Archaea</taxon>
        <taxon>Candidatus Marsarchaeota</taxon>
        <taxon>Candidatus Marsarchaeota group 2</taxon>
    </lineage>
</organism>
<feature type="transmembrane region" description="Helical" evidence="6">
    <location>
        <begin position="79"/>
        <end position="102"/>
    </location>
</feature>
<comment type="caution">
    <text evidence="7">The sequence shown here is derived from an EMBL/GenBank/DDBJ whole genome shotgun (WGS) entry which is preliminary data.</text>
</comment>
<feature type="transmembrane region" description="Helical" evidence="6">
    <location>
        <begin position="48"/>
        <end position="67"/>
    </location>
</feature>
<name>A0A2R6CCM4_9ARCH</name>
<sequence>MAQQVQQNLVEKAFMADPAPLGLAGFAFTTFLLSFANAGILPASTAQVVMPLAMAYGGTCQFIAGAYEMRKGNTFGFTAFSSYGAFWWFYALLVLLSSVGIISPPASAIGTALILYGFFTLYMWIPVTTVNLSLNLTFLFLWLAFFILGAGALTGSAAITHIGGYVGFLTAFFAAYTSFAIVTNSVVGAGTIPTGPGLKWKKRSA</sequence>
<evidence type="ECO:0000256" key="1">
    <source>
        <dbReference type="ARBA" id="ARBA00004141"/>
    </source>
</evidence>
<evidence type="ECO:0000313" key="8">
    <source>
        <dbReference type="Proteomes" id="UP000242015"/>
    </source>
</evidence>
<dbReference type="EMBL" id="NEXF01000067">
    <property type="protein sequence ID" value="PSO08629.1"/>
    <property type="molecule type" value="Genomic_DNA"/>
</dbReference>
<accession>A0A2R6CCM4</accession>
<evidence type="ECO:0000313" key="7">
    <source>
        <dbReference type="EMBL" id="PSO08629.1"/>
    </source>
</evidence>
<dbReference type="GO" id="GO:0015360">
    <property type="term" value="F:acetate:proton symporter activity"/>
    <property type="evidence" value="ECO:0007669"/>
    <property type="project" value="TreeGrafter"/>
</dbReference>
<keyword evidence="5 6" id="KW-0472">Membrane</keyword>
<gene>
    <name evidence="7" type="ORF">B9Q04_04615</name>
</gene>
<dbReference type="InterPro" id="IPR047623">
    <property type="entry name" value="SatP"/>
</dbReference>
<feature type="transmembrane region" description="Helical" evidence="6">
    <location>
        <begin position="137"/>
        <end position="159"/>
    </location>
</feature>
<comment type="similarity">
    <text evidence="2">Belongs to the acetate uptake transporter (AceTr) (TC 2.A.96) family.</text>
</comment>
<evidence type="ECO:0000256" key="5">
    <source>
        <dbReference type="ARBA" id="ARBA00023136"/>
    </source>
</evidence>
<proteinExistence type="inferred from homology"/>
<dbReference type="InterPro" id="IPR000791">
    <property type="entry name" value="Gpr1/Fun34/SatP-like"/>
</dbReference>
<feature type="transmembrane region" description="Helical" evidence="6">
    <location>
        <begin position="165"/>
        <end position="192"/>
    </location>
</feature>
<dbReference type="AlphaFoldDB" id="A0A2R6CCM4"/>